<evidence type="ECO:0000256" key="6">
    <source>
        <dbReference type="SAM" id="Phobius"/>
    </source>
</evidence>
<feature type="transmembrane region" description="Helical" evidence="6">
    <location>
        <begin position="18"/>
        <end position="38"/>
    </location>
</feature>
<keyword evidence="3 6" id="KW-1133">Transmembrane helix</keyword>
<dbReference type="Gene3D" id="2.40.30.170">
    <property type="match status" value="1"/>
</dbReference>
<dbReference type="InterPro" id="IPR058624">
    <property type="entry name" value="MdtA-like_HH"/>
</dbReference>
<evidence type="ECO:0000259" key="9">
    <source>
        <dbReference type="Pfam" id="PF25954"/>
    </source>
</evidence>
<dbReference type="Pfam" id="PF25954">
    <property type="entry name" value="Beta-barrel_RND_2"/>
    <property type="match status" value="1"/>
</dbReference>
<dbReference type="Gene3D" id="2.40.50.100">
    <property type="match status" value="1"/>
</dbReference>
<dbReference type="SUPFAM" id="SSF56954">
    <property type="entry name" value="Outer membrane efflux proteins (OEP)"/>
    <property type="match status" value="1"/>
</dbReference>
<evidence type="ECO:0000256" key="1">
    <source>
        <dbReference type="ARBA" id="ARBA00004167"/>
    </source>
</evidence>
<dbReference type="InterPro" id="IPR058625">
    <property type="entry name" value="MdtA-like_BSH"/>
</dbReference>
<evidence type="ECO:0000259" key="8">
    <source>
        <dbReference type="Pfam" id="PF25917"/>
    </source>
</evidence>
<evidence type="ECO:0000313" key="10">
    <source>
        <dbReference type="EMBL" id="MBB3996157.1"/>
    </source>
</evidence>
<dbReference type="InterPro" id="IPR058792">
    <property type="entry name" value="Beta-barrel_RND_2"/>
</dbReference>
<keyword evidence="4 6" id="KW-0472">Membrane</keyword>
<reference evidence="10 11" key="1">
    <citation type="submission" date="2020-08" db="EMBL/GenBank/DDBJ databases">
        <title>Genomic Encyclopedia of Type Strains, Phase IV (KMG-IV): sequencing the most valuable type-strain genomes for metagenomic binning, comparative biology and taxonomic classification.</title>
        <authorList>
            <person name="Goeker M."/>
        </authorList>
    </citation>
    <scope>NUCLEOTIDE SEQUENCE [LARGE SCALE GENOMIC DNA]</scope>
    <source>
        <strain evidence="10 11">DSM 102234</strain>
    </source>
</reference>
<evidence type="ECO:0000256" key="5">
    <source>
        <dbReference type="SAM" id="Coils"/>
    </source>
</evidence>
<feature type="domain" description="Multidrug resistance protein MdtA-like barrel-sandwich hybrid" evidence="8">
    <location>
        <begin position="55"/>
        <end position="237"/>
    </location>
</feature>
<protein>
    <submittedName>
        <fullName evidence="10">Multidrug resistance efflux pump</fullName>
    </submittedName>
</protein>
<dbReference type="Proteomes" id="UP000530268">
    <property type="component" value="Unassembled WGS sequence"/>
</dbReference>
<name>A0A7W6E7H3_9RHOB</name>
<proteinExistence type="predicted"/>
<feature type="domain" description="Multidrug resistance protein MdtA-like alpha-helical hairpin" evidence="7">
    <location>
        <begin position="117"/>
        <end position="182"/>
    </location>
</feature>
<dbReference type="Pfam" id="PF25917">
    <property type="entry name" value="BSH_RND"/>
    <property type="match status" value="1"/>
</dbReference>
<dbReference type="PANTHER" id="PTHR30386">
    <property type="entry name" value="MEMBRANE FUSION SUBUNIT OF EMRAB-TOLC MULTIDRUG EFFLUX PUMP"/>
    <property type="match status" value="1"/>
</dbReference>
<sequence length="368" mass="38858">MPTDTGPEIAEPESKKPIFLVLAIVLVLLSGIVTWTVASDHYAPGSSRGIVSASVVQVAPRVSGRIIAIEVHDNAILDTGDAMFRIDPRPFELAVERAQASLAQVVQGVDASSAQIEAAQAQIAQARANADTARTSAERSAALFERGIVSGAARDQAQANLAAAEAALHAAQATAESARLQLGAAGEGNPQIRAAELALEVAEYDLLSTVARAPGPGVVTNVHLGLGQFVGTGSPTMTFIDGEAVWITADLRENQLVNVQPNDRVTLVFDAIPGQIFEGHVESLGWGINPGRSEVGGLPVNTPISQWFEPARKMPVRIVLEGTTHTWPRQARLGGKINVLIHPDGGTHFVTRTAAFFQRIGSWTTALY</sequence>
<feature type="domain" description="CusB-like beta-barrel" evidence="9">
    <location>
        <begin position="245"/>
        <end position="284"/>
    </location>
</feature>
<evidence type="ECO:0000256" key="2">
    <source>
        <dbReference type="ARBA" id="ARBA00022692"/>
    </source>
</evidence>
<comment type="subcellular location">
    <subcellularLocation>
        <location evidence="1">Membrane</location>
        <topology evidence="1">Single-pass membrane protein</topology>
    </subcellularLocation>
</comment>
<dbReference type="InterPro" id="IPR050739">
    <property type="entry name" value="MFP"/>
</dbReference>
<accession>A0A7W6E7H3</accession>
<evidence type="ECO:0000259" key="7">
    <source>
        <dbReference type="Pfam" id="PF25876"/>
    </source>
</evidence>
<dbReference type="EMBL" id="JACIEI010000036">
    <property type="protein sequence ID" value="MBB3996157.1"/>
    <property type="molecule type" value="Genomic_DNA"/>
</dbReference>
<comment type="caution">
    <text evidence="10">The sequence shown here is derived from an EMBL/GenBank/DDBJ whole genome shotgun (WGS) entry which is preliminary data.</text>
</comment>
<organism evidence="10 11">
    <name type="scientific">Sulfitobacter undariae</name>
    <dbReference type="NCBI Taxonomy" id="1563671"/>
    <lineage>
        <taxon>Bacteria</taxon>
        <taxon>Pseudomonadati</taxon>
        <taxon>Pseudomonadota</taxon>
        <taxon>Alphaproteobacteria</taxon>
        <taxon>Rhodobacterales</taxon>
        <taxon>Roseobacteraceae</taxon>
        <taxon>Sulfitobacter</taxon>
    </lineage>
</organism>
<keyword evidence="2 6" id="KW-0812">Transmembrane</keyword>
<dbReference type="AlphaFoldDB" id="A0A7W6E7H3"/>
<gene>
    <name evidence="10" type="ORF">GGR95_003830</name>
</gene>
<keyword evidence="5" id="KW-0175">Coiled coil</keyword>
<feature type="coiled-coil region" evidence="5">
    <location>
        <begin position="109"/>
        <end position="181"/>
    </location>
</feature>
<dbReference type="GO" id="GO:0016020">
    <property type="term" value="C:membrane"/>
    <property type="evidence" value="ECO:0007669"/>
    <property type="project" value="UniProtKB-SubCell"/>
</dbReference>
<evidence type="ECO:0000256" key="3">
    <source>
        <dbReference type="ARBA" id="ARBA00022989"/>
    </source>
</evidence>
<keyword evidence="11" id="KW-1185">Reference proteome</keyword>
<dbReference type="Gene3D" id="1.10.287.470">
    <property type="entry name" value="Helix hairpin bin"/>
    <property type="match status" value="1"/>
</dbReference>
<evidence type="ECO:0000313" key="11">
    <source>
        <dbReference type="Proteomes" id="UP000530268"/>
    </source>
</evidence>
<evidence type="ECO:0000256" key="4">
    <source>
        <dbReference type="ARBA" id="ARBA00023136"/>
    </source>
</evidence>
<dbReference type="PANTHER" id="PTHR30386:SF26">
    <property type="entry name" value="TRANSPORT PROTEIN COMB"/>
    <property type="match status" value="1"/>
</dbReference>
<dbReference type="Pfam" id="PF25876">
    <property type="entry name" value="HH_MFP_RND"/>
    <property type="match status" value="1"/>
</dbReference>
<dbReference type="SUPFAM" id="SSF111369">
    <property type="entry name" value="HlyD-like secretion proteins"/>
    <property type="match status" value="1"/>
</dbReference>